<sequence>MGKGNMNKPVPRDLLPTSFLGYLKKQIGSPYKTRKTVCMIENHGEVHKMKAQEDERDMYVGWEITVEDVERIGKFLIPTIHTLPNLEHVVQPYMSLGPVHDKEKIVREEEHDYDISLHDGVMQPLTP</sequence>
<dbReference type="EMBL" id="BKCJ010401228">
    <property type="protein sequence ID" value="GFA30331.1"/>
    <property type="molecule type" value="Genomic_DNA"/>
</dbReference>
<protein>
    <submittedName>
        <fullName evidence="1">Uncharacterized protein</fullName>
    </submittedName>
</protein>
<evidence type="ECO:0000313" key="1">
    <source>
        <dbReference type="EMBL" id="GFA30331.1"/>
    </source>
</evidence>
<dbReference type="AlphaFoldDB" id="A0A699JF51"/>
<accession>A0A699JF51</accession>
<reference evidence="1" key="1">
    <citation type="journal article" date="2019" name="Sci. Rep.">
        <title>Draft genome of Tanacetum cinerariifolium, the natural source of mosquito coil.</title>
        <authorList>
            <person name="Yamashiro T."/>
            <person name="Shiraishi A."/>
            <person name="Satake H."/>
            <person name="Nakayama K."/>
        </authorList>
    </citation>
    <scope>NUCLEOTIDE SEQUENCE</scope>
</reference>
<organism evidence="1">
    <name type="scientific">Tanacetum cinerariifolium</name>
    <name type="common">Dalmatian daisy</name>
    <name type="synonym">Chrysanthemum cinerariifolium</name>
    <dbReference type="NCBI Taxonomy" id="118510"/>
    <lineage>
        <taxon>Eukaryota</taxon>
        <taxon>Viridiplantae</taxon>
        <taxon>Streptophyta</taxon>
        <taxon>Embryophyta</taxon>
        <taxon>Tracheophyta</taxon>
        <taxon>Spermatophyta</taxon>
        <taxon>Magnoliopsida</taxon>
        <taxon>eudicotyledons</taxon>
        <taxon>Gunneridae</taxon>
        <taxon>Pentapetalae</taxon>
        <taxon>asterids</taxon>
        <taxon>campanulids</taxon>
        <taxon>Asterales</taxon>
        <taxon>Asteraceae</taxon>
        <taxon>Asteroideae</taxon>
        <taxon>Anthemideae</taxon>
        <taxon>Anthemidinae</taxon>
        <taxon>Tanacetum</taxon>
    </lineage>
</organism>
<proteinExistence type="predicted"/>
<comment type="caution">
    <text evidence="1">The sequence shown here is derived from an EMBL/GenBank/DDBJ whole genome shotgun (WGS) entry which is preliminary data.</text>
</comment>
<gene>
    <name evidence="1" type="ORF">Tci_602303</name>
</gene>
<name>A0A699JF51_TANCI</name>